<dbReference type="RefSeq" id="WP_047252481.1">
    <property type="nucleotide sequence ID" value="NZ_CP011545.1"/>
</dbReference>
<keyword evidence="1" id="KW-0560">Oxidoreductase</keyword>
<reference evidence="2 3" key="1">
    <citation type="journal article" date="2015" name="Genome Announc.">
        <title>Complete Genome Sequence of the Type Strain Corynebacterium testudinoris DSM 44614, Recovered from Necrotic Lesions in the Mouth of a Tortoise.</title>
        <authorList>
            <person name="Ruckert C."/>
            <person name="Kriete M."/>
            <person name="Jaenicke S."/>
            <person name="Winkler A."/>
            <person name="Tauch A."/>
        </authorList>
    </citation>
    <scope>NUCLEOTIDE SEQUENCE [LARGE SCALE GENOMIC DNA]</scope>
    <source>
        <strain evidence="2 3">DSM 44614</strain>
    </source>
</reference>
<dbReference type="Gene3D" id="3.50.50.60">
    <property type="entry name" value="FAD/NAD(P)-binding domain"/>
    <property type="match status" value="1"/>
</dbReference>
<dbReference type="Pfam" id="PF13738">
    <property type="entry name" value="Pyr_redox_3"/>
    <property type="match status" value="1"/>
</dbReference>
<organism evidence="2 3">
    <name type="scientific">Corynebacterium testudinoris</name>
    <dbReference type="NCBI Taxonomy" id="136857"/>
    <lineage>
        <taxon>Bacteria</taxon>
        <taxon>Bacillati</taxon>
        <taxon>Actinomycetota</taxon>
        <taxon>Actinomycetes</taxon>
        <taxon>Mycobacteriales</taxon>
        <taxon>Corynebacteriaceae</taxon>
        <taxon>Corynebacterium</taxon>
    </lineage>
</organism>
<keyword evidence="3" id="KW-1185">Reference proteome</keyword>
<dbReference type="OrthoDB" id="9806257at2"/>
<sequence>MATPLDTTSAPDPVVVIGAGPVGLAAAAHLHERGLPFRVVEQGPQAGAAIAQWGHTRLFSPWEYNIDTAARRLLERHDWSAPQDEVLPTGHELSAEYLAPLAATPEIAPAISYDTRVVAISRLGMDKTRTANRATTPFIARVEHDGGTVEDIQAAAVIDSSGTWSTPNPLGQAGLIAPGEYKSREQGLITQTLPDVLGRDRERFAGKHILVVGAGHSAANTLLELGELAEQNPDTRISWAVRSADVTHVYGGEANDELAARGALGSRLRQLVDAGRITVHTSLTITAFDTQGDRLQVHGTTPEGEKIIEVDTLVPATGFRPDLSILSELRLALDPAVEAPAQLGPLIDSEFHSCGSVEPHGEKVLAHPEDNFYIAGMKSYGRAPTFLMATGYEQVRSIVAALAGDQESADAVHLDLPETGVCTTDLGGSCDVPAPAGVVSEESSSQGCCTPAPQLLTIGLPGTH</sequence>
<dbReference type="PATRIC" id="fig|136857.5.peg.599"/>
<dbReference type="EMBL" id="CP011545">
    <property type="protein sequence ID" value="AKK08061.1"/>
    <property type="molecule type" value="Genomic_DNA"/>
</dbReference>
<gene>
    <name evidence="2" type="ORF">CTEST_03030</name>
</gene>
<evidence type="ECO:0000256" key="1">
    <source>
        <dbReference type="ARBA" id="ARBA00023002"/>
    </source>
</evidence>
<evidence type="ECO:0000313" key="2">
    <source>
        <dbReference type="EMBL" id="AKK08061.1"/>
    </source>
</evidence>
<dbReference type="SUPFAM" id="SSF51905">
    <property type="entry name" value="FAD/NAD(P)-binding domain"/>
    <property type="match status" value="1"/>
</dbReference>
<dbReference type="GO" id="GO:0050660">
    <property type="term" value="F:flavin adenine dinucleotide binding"/>
    <property type="evidence" value="ECO:0007669"/>
    <property type="project" value="TreeGrafter"/>
</dbReference>
<dbReference type="Proteomes" id="UP000035540">
    <property type="component" value="Chromosome"/>
</dbReference>
<dbReference type="AlphaFoldDB" id="A0A0G3H3T2"/>
<name>A0A0G3H3T2_9CORY</name>
<reference evidence="3" key="2">
    <citation type="submission" date="2015-05" db="EMBL/GenBank/DDBJ databases">
        <title>Complete genome sequence of Corynebacterium testudinoris DSM 44614, recovered from necrotic lesions in the mouth of a tortoise.</title>
        <authorList>
            <person name="Ruckert C."/>
            <person name="Albersmeier A."/>
            <person name="Winkler A."/>
            <person name="Tauch A."/>
        </authorList>
    </citation>
    <scope>NUCLEOTIDE SEQUENCE [LARGE SCALE GENOMIC DNA]</scope>
    <source>
        <strain evidence="3">DSM 44614</strain>
    </source>
</reference>
<evidence type="ECO:0000313" key="3">
    <source>
        <dbReference type="Proteomes" id="UP000035540"/>
    </source>
</evidence>
<dbReference type="GO" id="GO:0004497">
    <property type="term" value="F:monooxygenase activity"/>
    <property type="evidence" value="ECO:0007669"/>
    <property type="project" value="TreeGrafter"/>
</dbReference>
<dbReference type="InterPro" id="IPR050982">
    <property type="entry name" value="Auxin_biosynth/cation_transpt"/>
</dbReference>
<dbReference type="PANTHER" id="PTHR43539">
    <property type="entry name" value="FLAVIN-BINDING MONOOXYGENASE-LIKE PROTEIN (AFU_ORTHOLOGUE AFUA_4G09220)"/>
    <property type="match status" value="1"/>
</dbReference>
<accession>A0A0G3H3T2</accession>
<protein>
    <submittedName>
        <fullName evidence="2">Thioredoxin reductase</fullName>
    </submittedName>
</protein>
<dbReference type="KEGG" id="cted:CTEST_03030"/>
<dbReference type="PRINTS" id="PR00368">
    <property type="entry name" value="FADPNR"/>
</dbReference>
<dbReference type="STRING" id="136857.CTEST_03030"/>
<proteinExistence type="predicted"/>
<dbReference type="InterPro" id="IPR036188">
    <property type="entry name" value="FAD/NAD-bd_sf"/>
</dbReference>
<dbReference type="PANTHER" id="PTHR43539:SF78">
    <property type="entry name" value="FLAVIN-CONTAINING MONOOXYGENASE"/>
    <property type="match status" value="1"/>
</dbReference>